<dbReference type="PROSITE" id="PS00211">
    <property type="entry name" value="ABC_TRANSPORTER_1"/>
    <property type="match status" value="1"/>
</dbReference>
<dbReference type="InterPro" id="IPR003593">
    <property type="entry name" value="AAA+_ATPase"/>
</dbReference>
<feature type="domain" description="ABC transporter" evidence="5">
    <location>
        <begin position="2"/>
        <end position="243"/>
    </location>
</feature>
<dbReference type="RefSeq" id="WP_268050894.1">
    <property type="nucleotide sequence ID" value="NZ_JAPQES010000006.1"/>
</dbReference>
<dbReference type="Pfam" id="PF00005">
    <property type="entry name" value="ABC_tran"/>
    <property type="match status" value="1"/>
</dbReference>
<evidence type="ECO:0000313" key="6">
    <source>
        <dbReference type="EMBL" id="MCY6371983.1"/>
    </source>
</evidence>
<gene>
    <name evidence="6" type="ORF">OXH55_15210</name>
</gene>
<name>A0ABT4CU70_9CLOT</name>
<dbReference type="InterPro" id="IPR017871">
    <property type="entry name" value="ABC_transporter-like_CS"/>
</dbReference>
<sequence>MNKLIEISKASVYYDDVCALKNINLEVKEKEFLAVLGPNGGGKSTLLKLILGFKEPKHGEIKVLQSVPKKTRSFIGYVPQFSKFDKSFPISVEDVILMGKLHKGFMPFYKFSQKDKENAYEIMKKLHIYHLKSRQIGQLSGGQLQRVLIARALTLEPKILLLDEPTASLDAQTKTEIYKLLKELNKEITIILVTHDIGVVSAYVTSIACINKELYYHGKAEMSNDVITKVYGCPVDLIAHGVPHRVLATHVGGLND</sequence>
<keyword evidence="2" id="KW-0813">Transport</keyword>
<comment type="similarity">
    <text evidence="1">Belongs to the ABC transporter superfamily.</text>
</comment>
<dbReference type="PANTHER" id="PTHR42734">
    <property type="entry name" value="METAL TRANSPORT SYSTEM ATP-BINDING PROTEIN TM_0124-RELATED"/>
    <property type="match status" value="1"/>
</dbReference>
<dbReference type="SUPFAM" id="SSF52540">
    <property type="entry name" value="P-loop containing nucleoside triphosphate hydrolases"/>
    <property type="match status" value="1"/>
</dbReference>
<reference evidence="6" key="1">
    <citation type="submission" date="2022-12" db="EMBL/GenBank/DDBJ databases">
        <authorList>
            <person name="Wang J."/>
        </authorList>
    </citation>
    <scope>NUCLEOTIDE SEQUENCE</scope>
    <source>
        <strain evidence="6">HY-42-06</strain>
    </source>
</reference>
<protein>
    <submittedName>
        <fullName evidence="6">Metal ABC transporter ATP-binding protein</fullName>
    </submittedName>
</protein>
<evidence type="ECO:0000256" key="1">
    <source>
        <dbReference type="ARBA" id="ARBA00005417"/>
    </source>
</evidence>
<organism evidence="6 7">
    <name type="scientific">Clostridium ganghwense</name>
    <dbReference type="NCBI Taxonomy" id="312089"/>
    <lineage>
        <taxon>Bacteria</taxon>
        <taxon>Bacillati</taxon>
        <taxon>Bacillota</taxon>
        <taxon>Clostridia</taxon>
        <taxon>Eubacteriales</taxon>
        <taxon>Clostridiaceae</taxon>
        <taxon>Clostridium</taxon>
    </lineage>
</organism>
<evidence type="ECO:0000256" key="2">
    <source>
        <dbReference type="ARBA" id="ARBA00022448"/>
    </source>
</evidence>
<dbReference type="InterPro" id="IPR003439">
    <property type="entry name" value="ABC_transporter-like_ATP-bd"/>
</dbReference>
<dbReference type="InterPro" id="IPR027417">
    <property type="entry name" value="P-loop_NTPase"/>
</dbReference>
<dbReference type="Gene3D" id="3.40.50.300">
    <property type="entry name" value="P-loop containing nucleotide triphosphate hydrolases"/>
    <property type="match status" value="1"/>
</dbReference>
<dbReference type="PANTHER" id="PTHR42734:SF17">
    <property type="entry name" value="METAL TRANSPORT SYSTEM ATP-BINDING PROTEIN TM_0124-RELATED"/>
    <property type="match status" value="1"/>
</dbReference>
<dbReference type="CDD" id="cd03235">
    <property type="entry name" value="ABC_Metallic_Cations"/>
    <property type="match status" value="1"/>
</dbReference>
<proteinExistence type="inferred from homology"/>
<dbReference type="PROSITE" id="PS50893">
    <property type="entry name" value="ABC_TRANSPORTER_2"/>
    <property type="match status" value="1"/>
</dbReference>
<evidence type="ECO:0000256" key="3">
    <source>
        <dbReference type="ARBA" id="ARBA00022741"/>
    </source>
</evidence>
<dbReference type="EMBL" id="JAPQES010000006">
    <property type="protein sequence ID" value="MCY6371983.1"/>
    <property type="molecule type" value="Genomic_DNA"/>
</dbReference>
<comment type="caution">
    <text evidence="6">The sequence shown here is derived from an EMBL/GenBank/DDBJ whole genome shotgun (WGS) entry which is preliminary data.</text>
</comment>
<keyword evidence="3" id="KW-0547">Nucleotide-binding</keyword>
<evidence type="ECO:0000256" key="4">
    <source>
        <dbReference type="ARBA" id="ARBA00022840"/>
    </source>
</evidence>
<keyword evidence="4 6" id="KW-0067">ATP-binding</keyword>
<accession>A0ABT4CU70</accession>
<evidence type="ECO:0000313" key="7">
    <source>
        <dbReference type="Proteomes" id="UP001079657"/>
    </source>
</evidence>
<dbReference type="GO" id="GO:0005524">
    <property type="term" value="F:ATP binding"/>
    <property type="evidence" value="ECO:0007669"/>
    <property type="project" value="UniProtKB-KW"/>
</dbReference>
<dbReference type="InterPro" id="IPR050153">
    <property type="entry name" value="Metal_Ion_Import_ABC"/>
</dbReference>
<keyword evidence="7" id="KW-1185">Reference proteome</keyword>
<dbReference type="SMART" id="SM00382">
    <property type="entry name" value="AAA"/>
    <property type="match status" value="1"/>
</dbReference>
<evidence type="ECO:0000259" key="5">
    <source>
        <dbReference type="PROSITE" id="PS50893"/>
    </source>
</evidence>
<dbReference type="Proteomes" id="UP001079657">
    <property type="component" value="Unassembled WGS sequence"/>
</dbReference>